<dbReference type="AlphaFoldDB" id="A0A317SZD0"/>
<feature type="non-terminal residue" evidence="1">
    <location>
        <position position="1"/>
    </location>
</feature>
<organism evidence="1 2">
    <name type="scientific">Tuber magnatum</name>
    <name type="common">white Piedmont truffle</name>
    <dbReference type="NCBI Taxonomy" id="42249"/>
    <lineage>
        <taxon>Eukaryota</taxon>
        <taxon>Fungi</taxon>
        <taxon>Dikarya</taxon>
        <taxon>Ascomycota</taxon>
        <taxon>Pezizomycotina</taxon>
        <taxon>Pezizomycetes</taxon>
        <taxon>Pezizales</taxon>
        <taxon>Tuberaceae</taxon>
        <taxon>Tuber</taxon>
    </lineage>
</organism>
<dbReference type="Proteomes" id="UP000246991">
    <property type="component" value="Unassembled WGS sequence"/>
</dbReference>
<protein>
    <submittedName>
        <fullName evidence="1">Uncharacterized protein</fullName>
    </submittedName>
</protein>
<name>A0A317SZD0_9PEZI</name>
<reference evidence="1 2" key="1">
    <citation type="submission" date="2018-03" db="EMBL/GenBank/DDBJ databases">
        <title>Genomes of Pezizomycetes fungi and the evolution of truffles.</title>
        <authorList>
            <person name="Murat C."/>
            <person name="Payen T."/>
            <person name="Noel B."/>
            <person name="Kuo A."/>
            <person name="Martin F.M."/>
        </authorList>
    </citation>
    <scope>NUCLEOTIDE SEQUENCE [LARGE SCALE GENOMIC DNA]</scope>
    <source>
        <strain evidence="1">091103-1</strain>
    </source>
</reference>
<dbReference type="OrthoDB" id="5425161at2759"/>
<evidence type="ECO:0000313" key="1">
    <source>
        <dbReference type="EMBL" id="PWW79779.1"/>
    </source>
</evidence>
<comment type="caution">
    <text evidence="1">The sequence shown here is derived from an EMBL/GenBank/DDBJ whole genome shotgun (WGS) entry which is preliminary data.</text>
</comment>
<keyword evidence="2" id="KW-1185">Reference proteome</keyword>
<evidence type="ECO:0000313" key="2">
    <source>
        <dbReference type="Proteomes" id="UP000246991"/>
    </source>
</evidence>
<sequence length="86" mass="9882">PEHAFHILQLLDIAVFSLISTYYTYEVNKLRVPIDKDRFSNLLVQAHRKAFIKENIQAGFRATGIYPYNPQIILNILSLSEPSLPP</sequence>
<gene>
    <name evidence="1" type="ORF">C7212DRAFT_158206</name>
</gene>
<dbReference type="STRING" id="42249.A0A317SZD0"/>
<dbReference type="EMBL" id="PYWC01000006">
    <property type="protein sequence ID" value="PWW79779.1"/>
    <property type="molecule type" value="Genomic_DNA"/>
</dbReference>
<accession>A0A317SZD0</accession>
<proteinExistence type="predicted"/>